<dbReference type="PANTHER" id="PTHR43441:SF11">
    <property type="entry name" value="RIBOSOMAL-PROTEIN-SERINE ACETYLTRANSFERASE"/>
    <property type="match status" value="1"/>
</dbReference>
<keyword evidence="2" id="KW-0808">Transferase</keyword>
<gene>
    <name evidence="2" type="ORF">FB381_3409</name>
</gene>
<dbReference type="EMBL" id="VFOV01000001">
    <property type="protein sequence ID" value="TQL69499.1"/>
    <property type="molecule type" value="Genomic_DNA"/>
</dbReference>
<protein>
    <submittedName>
        <fullName evidence="2">RimJ/RimL family protein N-acetyltransferase</fullName>
    </submittedName>
</protein>
<dbReference type="InterPro" id="IPR016181">
    <property type="entry name" value="Acyl_CoA_acyltransferase"/>
</dbReference>
<accession>A0A543AAD2</accession>
<dbReference type="InterPro" id="IPR000182">
    <property type="entry name" value="GNAT_dom"/>
</dbReference>
<dbReference type="PANTHER" id="PTHR43441">
    <property type="entry name" value="RIBOSOMAL-PROTEIN-SERINE ACETYLTRANSFERASE"/>
    <property type="match status" value="1"/>
</dbReference>
<dbReference type="GO" id="GO:0008999">
    <property type="term" value="F:protein-N-terminal-alanine acetyltransferase activity"/>
    <property type="evidence" value="ECO:0007669"/>
    <property type="project" value="TreeGrafter"/>
</dbReference>
<dbReference type="GO" id="GO:1990189">
    <property type="term" value="F:protein N-terminal-serine acetyltransferase activity"/>
    <property type="evidence" value="ECO:0007669"/>
    <property type="project" value="TreeGrafter"/>
</dbReference>
<evidence type="ECO:0000259" key="1">
    <source>
        <dbReference type="PROSITE" id="PS51186"/>
    </source>
</evidence>
<proteinExistence type="predicted"/>
<reference evidence="2 3" key="1">
    <citation type="submission" date="2019-06" db="EMBL/GenBank/DDBJ databases">
        <title>Sequencing the genomes of 1000 actinobacteria strains.</title>
        <authorList>
            <person name="Klenk H.-P."/>
        </authorList>
    </citation>
    <scope>NUCLEOTIDE SEQUENCE [LARGE SCALE GENOMIC DNA]</scope>
    <source>
        <strain evidence="2 3">DSM 25218</strain>
    </source>
</reference>
<dbReference type="Proteomes" id="UP000320209">
    <property type="component" value="Unassembled WGS sequence"/>
</dbReference>
<evidence type="ECO:0000313" key="3">
    <source>
        <dbReference type="Proteomes" id="UP000320209"/>
    </source>
</evidence>
<organism evidence="2 3">
    <name type="scientific">Nocardioides albertanoniae</name>
    <dbReference type="NCBI Taxonomy" id="1175486"/>
    <lineage>
        <taxon>Bacteria</taxon>
        <taxon>Bacillati</taxon>
        <taxon>Actinomycetota</taxon>
        <taxon>Actinomycetes</taxon>
        <taxon>Propionibacteriales</taxon>
        <taxon>Nocardioidaceae</taxon>
        <taxon>Nocardioides</taxon>
    </lineage>
</organism>
<dbReference type="RefSeq" id="WP_141781367.1">
    <property type="nucleotide sequence ID" value="NZ_VFOV01000001.1"/>
</dbReference>
<name>A0A543AAD2_9ACTN</name>
<comment type="caution">
    <text evidence="2">The sequence shown here is derived from an EMBL/GenBank/DDBJ whole genome shotgun (WGS) entry which is preliminary data.</text>
</comment>
<dbReference type="OrthoDB" id="9132139at2"/>
<sequence>MSETVKPVQPGVDGAEDHLELAEPALAPAYPVLTERLSLRPVDVERDLDDLHAYLSREDVCRFIPRQPRDREQLREAYAPSRRLSVLRSEGEVLNLGVELDGRLIGDVVLFWHSAEHRSGEIGYAINPDFHGQGYATEVGRALLGLAFDGLGLHRVTARVDQRNGPSARVLERLGMRQEAVEREAEWFKGQWTTLLRYAMLEQEWRQE</sequence>
<evidence type="ECO:0000313" key="2">
    <source>
        <dbReference type="EMBL" id="TQL69499.1"/>
    </source>
</evidence>
<dbReference type="AlphaFoldDB" id="A0A543AAD2"/>
<dbReference type="PROSITE" id="PS51186">
    <property type="entry name" value="GNAT"/>
    <property type="match status" value="1"/>
</dbReference>
<keyword evidence="3" id="KW-1185">Reference proteome</keyword>
<dbReference type="Gene3D" id="3.40.630.30">
    <property type="match status" value="1"/>
</dbReference>
<dbReference type="InterPro" id="IPR051908">
    <property type="entry name" value="Ribosomal_N-acetyltransferase"/>
</dbReference>
<dbReference type="GO" id="GO:0005737">
    <property type="term" value="C:cytoplasm"/>
    <property type="evidence" value="ECO:0007669"/>
    <property type="project" value="TreeGrafter"/>
</dbReference>
<dbReference type="CDD" id="cd04301">
    <property type="entry name" value="NAT_SF"/>
    <property type="match status" value="1"/>
</dbReference>
<feature type="domain" description="N-acetyltransferase" evidence="1">
    <location>
        <begin position="37"/>
        <end position="201"/>
    </location>
</feature>
<dbReference type="SUPFAM" id="SSF55729">
    <property type="entry name" value="Acyl-CoA N-acyltransferases (Nat)"/>
    <property type="match status" value="1"/>
</dbReference>
<dbReference type="Pfam" id="PF13302">
    <property type="entry name" value="Acetyltransf_3"/>
    <property type="match status" value="1"/>
</dbReference>